<organism evidence="2">
    <name type="scientific">Cacopsylla melanoneura</name>
    <dbReference type="NCBI Taxonomy" id="428564"/>
    <lineage>
        <taxon>Eukaryota</taxon>
        <taxon>Metazoa</taxon>
        <taxon>Ecdysozoa</taxon>
        <taxon>Arthropoda</taxon>
        <taxon>Hexapoda</taxon>
        <taxon>Insecta</taxon>
        <taxon>Pterygota</taxon>
        <taxon>Neoptera</taxon>
        <taxon>Paraneoptera</taxon>
        <taxon>Hemiptera</taxon>
        <taxon>Sternorrhyncha</taxon>
        <taxon>Psylloidea</taxon>
        <taxon>Psyllidae</taxon>
        <taxon>Psyllinae</taxon>
        <taxon>Cacopsylla</taxon>
    </lineage>
</organism>
<reference evidence="2" key="1">
    <citation type="submission" date="2021-05" db="EMBL/GenBank/DDBJ databases">
        <authorList>
            <person name="Alioto T."/>
            <person name="Alioto T."/>
            <person name="Gomez Garrido J."/>
        </authorList>
    </citation>
    <scope>NUCLEOTIDE SEQUENCE</scope>
</reference>
<evidence type="ECO:0000259" key="1">
    <source>
        <dbReference type="PROSITE" id="PS50053"/>
    </source>
</evidence>
<dbReference type="InterPro" id="IPR053061">
    <property type="entry name" value="AN1-type_zinc_finger"/>
</dbReference>
<proteinExistence type="predicted"/>
<dbReference type="EMBL" id="HBUF01652679">
    <property type="protein sequence ID" value="CAG6787219.1"/>
    <property type="molecule type" value="Transcribed_RNA"/>
</dbReference>
<dbReference type="PANTHER" id="PTHR46728">
    <property type="entry name" value="AN1-TYPE ZINC FINGER PROTEIN 4"/>
    <property type="match status" value="1"/>
</dbReference>
<dbReference type="FunFam" id="3.10.20.90:FF:000205">
    <property type="entry name" value="2'-5'-oligoadenylate synthase-like protein 2"/>
    <property type="match status" value="1"/>
</dbReference>
<dbReference type="InterPro" id="IPR029071">
    <property type="entry name" value="Ubiquitin-like_domsf"/>
</dbReference>
<feature type="domain" description="Ubiquitin-like" evidence="1">
    <location>
        <begin position="17"/>
        <end position="92"/>
    </location>
</feature>
<dbReference type="InterPro" id="IPR000626">
    <property type="entry name" value="Ubiquitin-like_dom"/>
</dbReference>
<dbReference type="SUPFAM" id="SSF54236">
    <property type="entry name" value="Ubiquitin-like"/>
    <property type="match status" value="1"/>
</dbReference>
<dbReference type="EMBL" id="HBUF01652680">
    <property type="protein sequence ID" value="CAG6787221.1"/>
    <property type="molecule type" value="Transcribed_RNA"/>
</dbReference>
<protein>
    <submittedName>
        <fullName evidence="2">AN1-type zinc finger protein 4</fullName>
    </submittedName>
</protein>
<dbReference type="Gene3D" id="3.10.20.90">
    <property type="entry name" value="Phosphatidylinositol 3-kinase Catalytic Subunit, Chain A, domain 1"/>
    <property type="match status" value="1"/>
</dbReference>
<dbReference type="SMART" id="SM00213">
    <property type="entry name" value="UBQ"/>
    <property type="match status" value="1"/>
</dbReference>
<dbReference type="PRINTS" id="PR00348">
    <property type="entry name" value="UBIQUITIN"/>
</dbReference>
<name>A0A8D9BKS3_9HEMI</name>
<accession>A0A8D9BKS3</accession>
<sequence>MSHHGFKLNFAVDHELLTIFIETLTGSTFEMVVTPIDSIASIKAKIQRMEGILVSQQHLLYNMQELDDQSTVQDYGIQDGSTIKLVLSMRGGPLGTARRVLPLDDVVKEFVELERYVEYQLHLRDPSFVQYLINLTIHTYTIQAYELFREPS</sequence>
<dbReference type="AlphaFoldDB" id="A0A8D9BKS3"/>
<dbReference type="PANTHER" id="PTHR46728:SF1">
    <property type="entry name" value="AN1-TYPE ZINC FINGER PROTEIN 4"/>
    <property type="match status" value="1"/>
</dbReference>
<dbReference type="PROSITE" id="PS50053">
    <property type="entry name" value="UBIQUITIN_2"/>
    <property type="match status" value="1"/>
</dbReference>
<dbReference type="InterPro" id="IPR019956">
    <property type="entry name" value="Ubiquitin_dom"/>
</dbReference>
<dbReference type="EMBL" id="HBUF01652677">
    <property type="protein sequence ID" value="CAG6787216.1"/>
    <property type="molecule type" value="Transcribed_RNA"/>
</dbReference>
<evidence type="ECO:0000313" key="2">
    <source>
        <dbReference type="EMBL" id="CAG6787219.1"/>
    </source>
</evidence>
<dbReference type="CDD" id="cd01802">
    <property type="entry name" value="Ubl_ZFAND4"/>
    <property type="match status" value="1"/>
</dbReference>
<dbReference type="Pfam" id="PF00240">
    <property type="entry name" value="ubiquitin"/>
    <property type="match status" value="1"/>
</dbReference>